<dbReference type="AlphaFoldDB" id="A0AAU9REB6"/>
<dbReference type="InterPro" id="IPR036404">
    <property type="entry name" value="Jacalin-like_lectin_dom_sf"/>
</dbReference>
<dbReference type="SUPFAM" id="SSF51101">
    <property type="entry name" value="Mannose-binding lectins"/>
    <property type="match status" value="1"/>
</dbReference>
<dbReference type="SMART" id="SM00915">
    <property type="entry name" value="Jacalin"/>
    <property type="match status" value="1"/>
</dbReference>
<dbReference type="EMBL" id="OU466857">
    <property type="protein sequence ID" value="CAH2036459.1"/>
    <property type="molecule type" value="Genomic_DNA"/>
</dbReference>
<gene>
    <name evidence="4" type="ORF">TAV2_LOCUS3523</name>
</gene>
<proteinExistence type="inferred from homology"/>
<dbReference type="GO" id="GO:0030246">
    <property type="term" value="F:carbohydrate binding"/>
    <property type="evidence" value="ECO:0007669"/>
    <property type="project" value="UniProtKB-KW"/>
</dbReference>
<evidence type="ECO:0000313" key="4">
    <source>
        <dbReference type="EMBL" id="CAH2036459.1"/>
    </source>
</evidence>
<keyword evidence="2" id="KW-0430">Lectin</keyword>
<sequence length="149" mass="16943">MSQDSNLSEMAQRLEAVGNTISQSRYDWDDGSDHCDVTKIYVRCGLEGIQFVKFDYVKTGQPKDGAFHGHAGEGLTQMFEINHLKNEHLKSVLVYHCGSVEPAKWAVLVHLDQSIFVHFICGHIVTMSIMDYAHYRLCPLTTNFKWAVH</sequence>
<evidence type="ECO:0000256" key="1">
    <source>
        <dbReference type="ARBA" id="ARBA00006568"/>
    </source>
</evidence>
<dbReference type="Pfam" id="PF01419">
    <property type="entry name" value="Jacalin"/>
    <property type="match status" value="1"/>
</dbReference>
<dbReference type="Proteomes" id="UP000836841">
    <property type="component" value="Chromosome 1"/>
</dbReference>
<evidence type="ECO:0000256" key="2">
    <source>
        <dbReference type="ARBA" id="ARBA00022734"/>
    </source>
</evidence>
<evidence type="ECO:0000313" key="5">
    <source>
        <dbReference type="Proteomes" id="UP000836841"/>
    </source>
</evidence>
<organism evidence="4 5">
    <name type="scientific">Thlaspi arvense</name>
    <name type="common">Field penny-cress</name>
    <dbReference type="NCBI Taxonomy" id="13288"/>
    <lineage>
        <taxon>Eukaryota</taxon>
        <taxon>Viridiplantae</taxon>
        <taxon>Streptophyta</taxon>
        <taxon>Embryophyta</taxon>
        <taxon>Tracheophyta</taxon>
        <taxon>Spermatophyta</taxon>
        <taxon>Magnoliopsida</taxon>
        <taxon>eudicotyledons</taxon>
        <taxon>Gunneridae</taxon>
        <taxon>Pentapetalae</taxon>
        <taxon>rosids</taxon>
        <taxon>malvids</taxon>
        <taxon>Brassicales</taxon>
        <taxon>Brassicaceae</taxon>
        <taxon>Thlaspideae</taxon>
        <taxon>Thlaspi</taxon>
    </lineage>
</organism>
<accession>A0AAU9REB6</accession>
<feature type="domain" description="Jacalin-type lectin" evidence="3">
    <location>
        <begin position="11"/>
        <end position="149"/>
    </location>
</feature>
<reference evidence="4 5" key="1">
    <citation type="submission" date="2022-03" db="EMBL/GenBank/DDBJ databases">
        <authorList>
            <person name="Nunn A."/>
            <person name="Chopra R."/>
            <person name="Nunn A."/>
            <person name="Contreras Garrido A."/>
        </authorList>
    </citation>
    <scope>NUCLEOTIDE SEQUENCE [LARGE SCALE GENOMIC DNA]</scope>
</reference>
<comment type="similarity">
    <text evidence="1">Belongs to the jacalin lectin family.</text>
</comment>
<keyword evidence="5" id="KW-1185">Reference proteome</keyword>
<dbReference type="InterPro" id="IPR001229">
    <property type="entry name" value="Jacalin-like_lectin_dom"/>
</dbReference>
<dbReference type="PROSITE" id="PS51752">
    <property type="entry name" value="JACALIN_LECTIN"/>
    <property type="match status" value="1"/>
</dbReference>
<evidence type="ECO:0000259" key="3">
    <source>
        <dbReference type="PROSITE" id="PS51752"/>
    </source>
</evidence>
<protein>
    <recommendedName>
        <fullName evidence="3">Jacalin-type lectin domain-containing protein</fullName>
    </recommendedName>
</protein>
<dbReference type="Gene3D" id="2.100.10.30">
    <property type="entry name" value="Jacalin-like lectin domain"/>
    <property type="match status" value="1"/>
</dbReference>
<name>A0AAU9REB6_THLAR</name>